<sequence>MNDWYEEICFMPLKQRRALLAIPLLMLRGLSLDEAIVCRHRAHVSLCELTMDSLCDYRQITNRHSDVYLNGLYERLIRFGFYDERYLYLGFELVNPWDFSK</sequence>
<organism evidence="1 2">
    <name type="scientific">Vibrio mediterranei</name>
    <dbReference type="NCBI Taxonomy" id="689"/>
    <lineage>
        <taxon>Bacteria</taxon>
        <taxon>Pseudomonadati</taxon>
        <taxon>Pseudomonadota</taxon>
        <taxon>Gammaproteobacteria</taxon>
        <taxon>Vibrionales</taxon>
        <taxon>Vibrionaceae</taxon>
        <taxon>Vibrio</taxon>
    </lineage>
</organism>
<proteinExistence type="predicted"/>
<dbReference type="Proteomes" id="UP000238163">
    <property type="component" value="Unassembled WGS sequence"/>
</dbReference>
<keyword evidence="2" id="KW-1185">Reference proteome</keyword>
<gene>
    <name evidence="1" type="ORF">COR51_23695</name>
</gene>
<reference evidence="1 2" key="1">
    <citation type="submission" date="2018-03" db="EMBL/GenBank/DDBJ databases">
        <title>Genetic Diversity and Phenotypic Plasticity of AHL Mediated Quorum Sensing in Environmental Strains of Vibrio mediterranei.</title>
        <authorList>
            <person name="Lantoine F."/>
            <person name="Vouve F."/>
        </authorList>
    </citation>
    <scope>NUCLEOTIDE SEQUENCE [LARGE SCALE GENOMIC DNA]</scope>
    <source>
        <strain evidence="1 2">17LN0615E</strain>
    </source>
</reference>
<accession>A0ABX5D623</accession>
<protein>
    <submittedName>
        <fullName evidence="1">Uncharacterized protein</fullName>
    </submittedName>
</protein>
<evidence type="ECO:0000313" key="2">
    <source>
        <dbReference type="Proteomes" id="UP000238163"/>
    </source>
</evidence>
<name>A0ABX5D623_9VIBR</name>
<comment type="caution">
    <text evidence="1">The sequence shown here is derived from an EMBL/GenBank/DDBJ whole genome shotgun (WGS) entry which is preliminary data.</text>
</comment>
<dbReference type="EMBL" id="NWTN01000026">
    <property type="protein sequence ID" value="PRQ65128.1"/>
    <property type="molecule type" value="Genomic_DNA"/>
</dbReference>
<evidence type="ECO:0000313" key="1">
    <source>
        <dbReference type="EMBL" id="PRQ65128.1"/>
    </source>
</evidence>